<keyword evidence="2" id="KW-1185">Reference proteome</keyword>
<evidence type="ECO:0000313" key="2">
    <source>
        <dbReference type="Proteomes" id="UP000182190"/>
    </source>
</evidence>
<reference evidence="1" key="1">
    <citation type="submission" date="2019-10" db="EMBL/GenBank/DDBJ databases">
        <authorList>
            <consortium name="Genoscope - CEA"/>
            <person name="William W."/>
        </authorList>
    </citation>
    <scope>NUCLEOTIDE SEQUENCE [LARGE SCALE GENOMIC DNA]</scope>
    <source>
        <strain evidence="1">BBR_PRJEB10994</strain>
    </source>
</reference>
<sequence length="153" mass="17913">MADRGSLHIVSLIPPTYLTQSSTVYFLPSALFIKTMQPQYFPNKSPSIKTEKLRQIRTIRQLLSVPLHPTEYCARWVPILHNIQPQEWGYTAACVRELCQITGRKERMIYRWVETDFKSCPESVQLMLRQQDLLLQIIYHGRIVQTVTQPKPE</sequence>
<organism evidence="1 2">
    <name type="scientific">Planktothrix paucivesiculata PCC 9631</name>
    <dbReference type="NCBI Taxonomy" id="671071"/>
    <lineage>
        <taxon>Bacteria</taxon>
        <taxon>Bacillati</taxon>
        <taxon>Cyanobacteriota</taxon>
        <taxon>Cyanophyceae</taxon>
        <taxon>Oscillatoriophycideae</taxon>
        <taxon>Oscillatoriales</taxon>
        <taxon>Microcoleaceae</taxon>
        <taxon>Planktothrix</taxon>
    </lineage>
</organism>
<protein>
    <submittedName>
        <fullName evidence="1">Uncharacterized protein</fullName>
    </submittedName>
</protein>
<proteinExistence type="predicted"/>
<name>A0A7Z9BLR5_9CYAN</name>
<dbReference type="EMBL" id="CZCS02000163">
    <property type="protein sequence ID" value="VXD17022.1"/>
    <property type="molecule type" value="Genomic_DNA"/>
</dbReference>
<dbReference type="AlphaFoldDB" id="A0A7Z9BLR5"/>
<comment type="caution">
    <text evidence="1">The sequence shown here is derived from an EMBL/GenBank/DDBJ whole genome shotgun (WGS) entry which is preliminary data.</text>
</comment>
<dbReference type="Proteomes" id="UP000182190">
    <property type="component" value="Unassembled WGS sequence"/>
</dbReference>
<accession>A0A7Z9BLR5</accession>
<gene>
    <name evidence="1" type="ORF">PL9631_250141</name>
</gene>
<evidence type="ECO:0000313" key="1">
    <source>
        <dbReference type="EMBL" id="VXD17022.1"/>
    </source>
</evidence>